<feature type="domain" description="Transposase IS4 N-terminal" evidence="2">
    <location>
        <begin position="13"/>
        <end position="53"/>
    </location>
</feature>
<proteinExistence type="predicted"/>
<organism evidence="3 4">
    <name type="scientific">Nonomuraea turkmeniaca</name>
    <dbReference type="NCBI Taxonomy" id="103838"/>
    <lineage>
        <taxon>Bacteria</taxon>
        <taxon>Bacillati</taxon>
        <taxon>Actinomycetota</taxon>
        <taxon>Actinomycetes</taxon>
        <taxon>Streptosporangiales</taxon>
        <taxon>Streptosporangiaceae</taxon>
        <taxon>Nonomuraea</taxon>
    </lineage>
</organism>
<dbReference type="Proteomes" id="UP000309128">
    <property type="component" value="Unassembled WGS sequence"/>
</dbReference>
<feature type="compositionally biased region" description="Basic residues" evidence="1">
    <location>
        <begin position="165"/>
        <end position="174"/>
    </location>
</feature>
<dbReference type="Pfam" id="PF13006">
    <property type="entry name" value="Nterm_IS4"/>
    <property type="match status" value="1"/>
</dbReference>
<dbReference type="EMBL" id="VCKY01000019">
    <property type="protein sequence ID" value="TMR23425.1"/>
    <property type="molecule type" value="Genomic_DNA"/>
</dbReference>
<evidence type="ECO:0000313" key="3">
    <source>
        <dbReference type="EMBL" id="TMR23425.1"/>
    </source>
</evidence>
<evidence type="ECO:0000256" key="1">
    <source>
        <dbReference type="SAM" id="MobiDB-lite"/>
    </source>
</evidence>
<comment type="caution">
    <text evidence="3">The sequence shown here is derived from an EMBL/GenBank/DDBJ whole genome shotgun (WGS) entry which is preliminary data.</text>
</comment>
<accession>A0A5S4FRP9</accession>
<dbReference type="InterPro" id="IPR024473">
    <property type="entry name" value="Transposases_IS4_N"/>
</dbReference>
<dbReference type="AlphaFoldDB" id="A0A5S4FRP9"/>
<evidence type="ECO:0000313" key="4">
    <source>
        <dbReference type="Proteomes" id="UP000309128"/>
    </source>
</evidence>
<reference evidence="3 4" key="1">
    <citation type="submission" date="2019-05" db="EMBL/GenBank/DDBJ databases">
        <title>Draft genome sequence of Nonomuraea turkmeniaca DSM 43926.</title>
        <authorList>
            <person name="Saricaoglu S."/>
            <person name="Isik K."/>
        </authorList>
    </citation>
    <scope>NUCLEOTIDE SEQUENCE [LARGE SCALE GENOMIC DNA]</scope>
    <source>
        <strain evidence="3 4">DSM 43926</strain>
    </source>
</reference>
<dbReference type="OrthoDB" id="477305at2"/>
<name>A0A5S4FRP9_9ACTN</name>
<protein>
    <recommendedName>
        <fullName evidence="2">Transposase IS4 N-terminal domain-containing protein</fullName>
    </recommendedName>
</protein>
<sequence length="196" mass="20977">MSGWGANPSACHRLVWQKLTASLTALPIVAPTAKALRDLRRRVGSAPMRSLFEVLCGPLAQPRTPGVRFGPYRTVSFDGCSSLKAPDTVHNRAWLGSPRTFGGPGTAFRPLRAEVDSGLDEGALTLLAACRTWQSAPATAVDRGRWRATESAAAAPSAGADLVRRSPRAPRRGRLPSCCDWPRQEPRPAQPPPAPP</sequence>
<feature type="region of interest" description="Disordered" evidence="1">
    <location>
        <begin position="150"/>
        <end position="196"/>
    </location>
</feature>
<gene>
    <name evidence="3" type="ORF">ETD86_08115</name>
</gene>
<feature type="compositionally biased region" description="Low complexity" evidence="1">
    <location>
        <begin position="150"/>
        <end position="160"/>
    </location>
</feature>
<keyword evidence="4" id="KW-1185">Reference proteome</keyword>
<evidence type="ECO:0000259" key="2">
    <source>
        <dbReference type="Pfam" id="PF13006"/>
    </source>
</evidence>